<comment type="caution">
    <text evidence="1">The sequence shown here is derived from an EMBL/GenBank/DDBJ whole genome shotgun (WGS) entry which is preliminary data.</text>
</comment>
<dbReference type="NCBIfam" id="TIGR02115">
    <property type="entry name" value="potass_kdpF"/>
    <property type="match status" value="1"/>
</dbReference>
<gene>
    <name evidence="1" type="primary">kdpF</name>
    <name evidence="1" type="ORF">ACFPM3_11780</name>
</gene>
<dbReference type="InterPro" id="IPR011726">
    <property type="entry name" value="KdpF"/>
</dbReference>
<protein>
    <submittedName>
        <fullName evidence="1">K(+)-transporting ATPase subunit F</fullName>
    </submittedName>
</protein>
<evidence type="ECO:0000313" key="2">
    <source>
        <dbReference type="Proteomes" id="UP001595829"/>
    </source>
</evidence>
<proteinExistence type="predicted"/>
<keyword evidence="2" id="KW-1185">Reference proteome</keyword>
<dbReference type="Proteomes" id="UP001595829">
    <property type="component" value="Unassembled WGS sequence"/>
</dbReference>
<dbReference type="RefSeq" id="WP_345690516.1">
    <property type="nucleotide sequence ID" value="NZ_BAABIT010000001.1"/>
</dbReference>
<evidence type="ECO:0000313" key="1">
    <source>
        <dbReference type="EMBL" id="MFC5022810.1"/>
    </source>
</evidence>
<accession>A0ABV9XF66</accession>
<sequence>MMTETVVGIVVAVALVGYLALAVTYPDRF</sequence>
<organism evidence="1 2">
    <name type="scientific">Streptomyces coeruleoprunus</name>
    <dbReference type="NCBI Taxonomy" id="285563"/>
    <lineage>
        <taxon>Bacteria</taxon>
        <taxon>Bacillati</taxon>
        <taxon>Actinomycetota</taxon>
        <taxon>Actinomycetes</taxon>
        <taxon>Kitasatosporales</taxon>
        <taxon>Streptomycetaceae</taxon>
        <taxon>Streptomyces</taxon>
    </lineage>
</organism>
<dbReference type="EMBL" id="JBHSJD010000007">
    <property type="protein sequence ID" value="MFC5022810.1"/>
    <property type="molecule type" value="Genomic_DNA"/>
</dbReference>
<reference evidence="2" key="1">
    <citation type="journal article" date="2019" name="Int. J. Syst. Evol. Microbiol.">
        <title>The Global Catalogue of Microorganisms (GCM) 10K type strain sequencing project: providing services to taxonomists for standard genome sequencing and annotation.</title>
        <authorList>
            <consortium name="The Broad Institute Genomics Platform"/>
            <consortium name="The Broad Institute Genome Sequencing Center for Infectious Disease"/>
            <person name="Wu L."/>
            <person name="Ma J."/>
        </authorList>
    </citation>
    <scope>NUCLEOTIDE SEQUENCE [LARGE SCALE GENOMIC DNA]</scope>
    <source>
        <strain evidence="2">CGMCC 4.1648</strain>
    </source>
</reference>
<name>A0ABV9XF66_9ACTN</name>